<dbReference type="EMBL" id="JBGNUJ010000010">
    <property type="protein sequence ID" value="KAL3955680.1"/>
    <property type="molecule type" value="Genomic_DNA"/>
</dbReference>
<keyword evidence="2" id="KW-1185">Reference proteome</keyword>
<accession>A0ACC4DH13</accession>
<evidence type="ECO:0000313" key="2">
    <source>
        <dbReference type="Proteomes" id="UP001638806"/>
    </source>
</evidence>
<comment type="caution">
    <text evidence="1">The sequence shown here is derived from an EMBL/GenBank/DDBJ whole genome shotgun (WGS) entry which is preliminary data.</text>
</comment>
<reference evidence="1" key="1">
    <citation type="submission" date="2024-12" db="EMBL/GenBank/DDBJ databases">
        <title>Comparative genomics and development of molecular markers within Purpureocillium lilacinum and among Purpureocillium species.</title>
        <authorList>
            <person name="Yeh Z.-Y."/>
            <person name="Ni N.-T."/>
            <person name="Lo P.-H."/>
            <person name="Mushyakhwo K."/>
            <person name="Lin C.-F."/>
            <person name="Nai Y.-S."/>
        </authorList>
    </citation>
    <scope>NUCLEOTIDE SEQUENCE</scope>
    <source>
        <strain evidence="1">NCHU-NPUST-175</strain>
    </source>
</reference>
<gene>
    <name evidence="1" type="ORF">ACCO45_011243</name>
</gene>
<evidence type="ECO:0000313" key="1">
    <source>
        <dbReference type="EMBL" id="KAL3955680.1"/>
    </source>
</evidence>
<name>A0ACC4DH13_PURLI</name>
<sequence>MTIRNQEVSMGDYYHHFLTSVSGVEDYSPTQFQNNLQLPGGHMPMQGNSVPLAYQGTQGLGYLRSFPEAAFPNTSKPSKGRRKVASSVGNGTDHVKHRRTRSGCFMCRSRRVKVTQCDETRPVCERCKKGNRECVYPDPPAPKGASGHSKSREMQNPTRKASPNSSNEGDDDDHESNNQLETIYDDDESEDALQQTPGPDSQPIESCVTSRRRQSSESLAKDGAKALSSPSTSTAGSISVTTMQSCDLSTLGGHTDWSHLPPDFQHHLSYYADNITNYHYSLANDGDAFFSTIMLSLAISYEPLLYALVGFSAYHATLENPNGQLQDFLGYYNRSVTLLLDCLKRKETNSVPVLVTILQLATMDEFLGDWVNLMGHQKAALEIITKIFTPETVMLTPVGRACLNWYSRYDNYVAIMGGFPTELPREWFEVMVAYSQNHAAMETGNVRWKVDERSSRLRVISYDMSMLYARGSRGQISPEDFREGHEQITQRLFDWKSNWDPALTDPEYRVTDFSYRRPLDAEDIVDPYEEGILFKPPLFTTTLITAEWHSIVIMHLSQAIDTPQSQLFEEMGKHAYVACQYFESVEFWPLKPKGAMISLQPCISIAALFLPHDMRHQMWIRRKFALLDMLGCIHPTARRMKMAHVFRDPSCARWWLPDGAGLTPILESIRAFADDRNAAAVNAQQENIREVRHLFAKLEVSLIEADAQVKGGEFAGR</sequence>
<organism evidence="1 2">
    <name type="scientific">Purpureocillium lilacinum</name>
    <name type="common">Paecilomyces lilacinus</name>
    <dbReference type="NCBI Taxonomy" id="33203"/>
    <lineage>
        <taxon>Eukaryota</taxon>
        <taxon>Fungi</taxon>
        <taxon>Dikarya</taxon>
        <taxon>Ascomycota</taxon>
        <taxon>Pezizomycotina</taxon>
        <taxon>Sordariomycetes</taxon>
        <taxon>Hypocreomycetidae</taxon>
        <taxon>Hypocreales</taxon>
        <taxon>Ophiocordycipitaceae</taxon>
        <taxon>Purpureocillium</taxon>
    </lineage>
</organism>
<dbReference type="Proteomes" id="UP001638806">
    <property type="component" value="Unassembled WGS sequence"/>
</dbReference>
<proteinExistence type="predicted"/>
<protein>
    <submittedName>
        <fullName evidence="1">Uncharacterized protein</fullName>
    </submittedName>
</protein>